<keyword evidence="2" id="KW-1185">Reference proteome</keyword>
<dbReference type="AlphaFoldDB" id="A0A2P5DRP3"/>
<gene>
    <name evidence="1" type="ORF">PanWU01x14_038930</name>
</gene>
<sequence length="68" mass="7452">ASKGQILQREAWEKKGNNNFCWSSVALPLPPSSDNAPPCTKEDSQPIEIGASVTEIRPSKNRAKNIVF</sequence>
<organism evidence="1 2">
    <name type="scientific">Parasponia andersonii</name>
    <name type="common">Sponia andersonii</name>
    <dbReference type="NCBI Taxonomy" id="3476"/>
    <lineage>
        <taxon>Eukaryota</taxon>
        <taxon>Viridiplantae</taxon>
        <taxon>Streptophyta</taxon>
        <taxon>Embryophyta</taxon>
        <taxon>Tracheophyta</taxon>
        <taxon>Spermatophyta</taxon>
        <taxon>Magnoliopsida</taxon>
        <taxon>eudicotyledons</taxon>
        <taxon>Gunneridae</taxon>
        <taxon>Pentapetalae</taxon>
        <taxon>rosids</taxon>
        <taxon>fabids</taxon>
        <taxon>Rosales</taxon>
        <taxon>Cannabaceae</taxon>
        <taxon>Parasponia</taxon>
    </lineage>
</organism>
<feature type="non-terminal residue" evidence="1">
    <location>
        <position position="1"/>
    </location>
</feature>
<dbReference type="Proteomes" id="UP000237105">
    <property type="component" value="Unassembled WGS sequence"/>
</dbReference>
<evidence type="ECO:0000313" key="2">
    <source>
        <dbReference type="Proteomes" id="UP000237105"/>
    </source>
</evidence>
<proteinExistence type="predicted"/>
<evidence type="ECO:0000313" key="1">
    <source>
        <dbReference type="EMBL" id="PON75942.1"/>
    </source>
</evidence>
<reference evidence="2" key="1">
    <citation type="submission" date="2016-06" db="EMBL/GenBank/DDBJ databases">
        <title>Parallel loss of symbiosis genes in relatives of nitrogen-fixing non-legume Parasponia.</title>
        <authorList>
            <person name="Van Velzen R."/>
            <person name="Holmer R."/>
            <person name="Bu F."/>
            <person name="Rutten L."/>
            <person name="Van Zeijl A."/>
            <person name="Liu W."/>
            <person name="Santuari L."/>
            <person name="Cao Q."/>
            <person name="Sharma T."/>
            <person name="Shen D."/>
            <person name="Roswanjaya Y."/>
            <person name="Wardhani T."/>
            <person name="Kalhor M.S."/>
            <person name="Jansen J."/>
            <person name="Van den Hoogen J."/>
            <person name="Gungor B."/>
            <person name="Hartog M."/>
            <person name="Hontelez J."/>
            <person name="Verver J."/>
            <person name="Yang W.-C."/>
            <person name="Schijlen E."/>
            <person name="Repin R."/>
            <person name="Schilthuizen M."/>
            <person name="Schranz E."/>
            <person name="Heidstra R."/>
            <person name="Miyata K."/>
            <person name="Fedorova E."/>
            <person name="Kohlen W."/>
            <person name="Bisseling T."/>
            <person name="Smit S."/>
            <person name="Geurts R."/>
        </authorList>
    </citation>
    <scope>NUCLEOTIDE SEQUENCE [LARGE SCALE GENOMIC DNA]</scope>
    <source>
        <strain evidence="2">cv. WU1-14</strain>
    </source>
</reference>
<protein>
    <submittedName>
        <fullName evidence="1">Uncharacterized protein</fullName>
    </submittedName>
</protein>
<name>A0A2P5DRP3_PARAD</name>
<accession>A0A2P5DRP3</accession>
<dbReference type="EMBL" id="JXTB01000021">
    <property type="protein sequence ID" value="PON75942.1"/>
    <property type="molecule type" value="Genomic_DNA"/>
</dbReference>
<comment type="caution">
    <text evidence="1">The sequence shown here is derived from an EMBL/GenBank/DDBJ whole genome shotgun (WGS) entry which is preliminary data.</text>
</comment>